<sequence>MMGTLGALCGLAGDTLIAVGFALREHDRGFSDYEAGDYPAPSESPAPTDDLSIPLGDVRAALDDLSDSKLLNIAATIIAGWKPILLKTTGDLTDVDVLVDALRDRATQYAVVEADDVPPAAGAPNSSPERGE</sequence>
<dbReference type="RefSeq" id="YP_010051320.1">
    <property type="nucleotide sequence ID" value="NC_054440.1"/>
</dbReference>
<evidence type="ECO:0000313" key="3">
    <source>
        <dbReference type="Proteomes" id="UP000221964"/>
    </source>
</evidence>
<organism evidence="2 3">
    <name type="scientific">Mycobacterium phage Taheera</name>
    <dbReference type="NCBI Taxonomy" id="1897549"/>
    <lineage>
        <taxon>Viruses</taxon>
        <taxon>Duplodnaviria</taxon>
        <taxon>Heunggongvirae</taxon>
        <taxon>Uroviricota</taxon>
        <taxon>Caudoviricetes</taxon>
        <taxon>Gclasvirinae</taxon>
        <taxon>Liefievirus</taxon>
        <taxon>Liefievirus taheera</taxon>
    </lineage>
</organism>
<name>A0A1D8EVV0_9CAUD</name>
<dbReference type="Proteomes" id="UP000221964">
    <property type="component" value="Segment"/>
</dbReference>
<dbReference type="EMBL" id="KX641265">
    <property type="protein sequence ID" value="AOT25146.1"/>
    <property type="molecule type" value="Genomic_DNA"/>
</dbReference>
<accession>A0A1D8EVV0</accession>
<dbReference type="GeneID" id="63925806"/>
<evidence type="ECO:0000313" key="2">
    <source>
        <dbReference type="EMBL" id="AOT25146.1"/>
    </source>
</evidence>
<evidence type="ECO:0000256" key="1">
    <source>
        <dbReference type="SAM" id="MobiDB-lite"/>
    </source>
</evidence>
<protein>
    <submittedName>
        <fullName evidence="2">Uncharacterized protein</fullName>
    </submittedName>
</protein>
<dbReference type="KEGG" id="vg:63925806"/>
<gene>
    <name evidence="2" type="primary">35</name>
    <name evidence="2" type="ORF">PBI_TAHEERA_35</name>
</gene>
<keyword evidence="3" id="KW-1185">Reference proteome</keyword>
<feature type="region of interest" description="Disordered" evidence="1">
    <location>
        <begin position="32"/>
        <end position="51"/>
    </location>
</feature>
<proteinExistence type="predicted"/>
<reference evidence="2 3" key="1">
    <citation type="submission" date="2016-07" db="EMBL/GenBank/DDBJ databases">
        <authorList>
            <person name="Reedoy K."/>
            <person name="Kasavan K."/>
            <person name="Gounden S."/>
            <person name="Phinius B."/>
            <person name="Wilson C.A."/>
            <person name="Venkatas J."/>
            <person name="Garlena R.A."/>
            <person name="Russell D.A."/>
            <person name="Bowman C.A."/>
            <person name="Rubin E."/>
            <person name="Larsen M.H."/>
            <person name="Guerrero C.A."/>
            <person name="Jacobs-Sera D."/>
            <person name="Hatfull G.F."/>
        </authorList>
    </citation>
    <scope>NUCLEOTIDE SEQUENCE [LARGE SCALE GENOMIC DNA]</scope>
</reference>